<evidence type="ECO:0000259" key="8">
    <source>
        <dbReference type="Pfam" id="PF02870"/>
    </source>
</evidence>
<dbReference type="Gene3D" id="1.10.10.10">
    <property type="entry name" value="Winged helix-like DNA-binding domain superfamily/Winged helix DNA-binding domain"/>
    <property type="match status" value="1"/>
</dbReference>
<evidence type="ECO:0000313" key="9">
    <source>
        <dbReference type="EMBL" id="QLI05673.1"/>
    </source>
</evidence>
<dbReference type="PANTHER" id="PTHR10815:SF13">
    <property type="entry name" value="METHYLATED-DNA--PROTEIN-CYSTEINE METHYLTRANSFERASE"/>
    <property type="match status" value="1"/>
</dbReference>
<dbReference type="Gene3D" id="3.30.160.70">
    <property type="entry name" value="Methylated DNA-protein cysteine methyltransferase domain"/>
    <property type="match status" value="1"/>
</dbReference>
<dbReference type="PROSITE" id="PS00374">
    <property type="entry name" value="MGMT"/>
    <property type="match status" value="1"/>
</dbReference>
<name>A0A7H9CHT6_9BACT</name>
<dbReference type="GO" id="GO:0006281">
    <property type="term" value="P:DNA repair"/>
    <property type="evidence" value="ECO:0007669"/>
    <property type="project" value="UniProtKB-KW"/>
</dbReference>
<evidence type="ECO:0000256" key="3">
    <source>
        <dbReference type="ARBA" id="ARBA00022679"/>
    </source>
</evidence>
<dbReference type="RefSeq" id="WP_179974860.1">
    <property type="nucleotide sequence ID" value="NZ_CP049075.1"/>
</dbReference>
<dbReference type="GO" id="GO:0032259">
    <property type="term" value="P:methylation"/>
    <property type="evidence" value="ECO:0007669"/>
    <property type="project" value="UniProtKB-KW"/>
</dbReference>
<evidence type="ECO:0000259" key="7">
    <source>
        <dbReference type="Pfam" id="PF01035"/>
    </source>
</evidence>
<evidence type="ECO:0000313" key="10">
    <source>
        <dbReference type="Proteomes" id="UP000509414"/>
    </source>
</evidence>
<dbReference type="InterPro" id="IPR036217">
    <property type="entry name" value="MethylDNA_cys_MeTrfase_DNAb"/>
</dbReference>
<organism evidence="9 10">
    <name type="scientific">Candidatus Campylobacter infans</name>
    <dbReference type="NCBI Taxonomy" id="2561898"/>
    <lineage>
        <taxon>Bacteria</taxon>
        <taxon>Pseudomonadati</taxon>
        <taxon>Campylobacterota</taxon>
        <taxon>Epsilonproteobacteria</taxon>
        <taxon>Campylobacterales</taxon>
        <taxon>Campylobacteraceae</taxon>
        <taxon>Campylobacter</taxon>
    </lineage>
</organism>
<keyword evidence="3 9" id="KW-0808">Transferase</keyword>
<dbReference type="CDD" id="cd06445">
    <property type="entry name" value="ATase"/>
    <property type="match status" value="1"/>
</dbReference>
<comment type="catalytic activity">
    <reaction evidence="6">
        <text>a 6-O-methyl-2'-deoxyguanosine in DNA + L-cysteinyl-[protein] = S-methyl-L-cysteinyl-[protein] + a 2'-deoxyguanosine in DNA</text>
        <dbReference type="Rhea" id="RHEA:24000"/>
        <dbReference type="Rhea" id="RHEA-COMP:10131"/>
        <dbReference type="Rhea" id="RHEA-COMP:10132"/>
        <dbReference type="Rhea" id="RHEA-COMP:11367"/>
        <dbReference type="Rhea" id="RHEA-COMP:11368"/>
        <dbReference type="ChEBI" id="CHEBI:29950"/>
        <dbReference type="ChEBI" id="CHEBI:82612"/>
        <dbReference type="ChEBI" id="CHEBI:85445"/>
        <dbReference type="ChEBI" id="CHEBI:85448"/>
        <dbReference type="EC" id="2.1.1.63"/>
    </reaction>
</comment>
<dbReference type="GO" id="GO:0003908">
    <property type="term" value="F:methylated-DNA-[protein]-cysteine S-methyltransferase activity"/>
    <property type="evidence" value="ECO:0007669"/>
    <property type="project" value="UniProtKB-EC"/>
</dbReference>
<dbReference type="InterPro" id="IPR014048">
    <property type="entry name" value="MethylDNA_cys_MeTrfase_DNA-bd"/>
</dbReference>
<keyword evidence="2 9" id="KW-0489">Methyltransferase</keyword>
<evidence type="ECO:0000256" key="6">
    <source>
        <dbReference type="ARBA" id="ARBA00049348"/>
    </source>
</evidence>
<protein>
    <submittedName>
        <fullName evidence="9">O6-alkylguanine-DNA-alkyltransferase</fullName>
        <ecNumber evidence="9">2.1.1.63</ecNumber>
    </submittedName>
</protein>
<evidence type="ECO:0000256" key="2">
    <source>
        <dbReference type="ARBA" id="ARBA00022603"/>
    </source>
</evidence>
<evidence type="ECO:0000256" key="4">
    <source>
        <dbReference type="ARBA" id="ARBA00022763"/>
    </source>
</evidence>
<dbReference type="NCBIfam" id="TIGR00589">
    <property type="entry name" value="ogt"/>
    <property type="match status" value="1"/>
</dbReference>
<dbReference type="Pfam" id="PF02870">
    <property type="entry name" value="Methyltransf_1N"/>
    <property type="match status" value="1"/>
</dbReference>
<dbReference type="SUPFAM" id="SSF53155">
    <property type="entry name" value="Methylated DNA-protein cysteine methyltransferase domain"/>
    <property type="match status" value="1"/>
</dbReference>
<dbReference type="InterPro" id="IPR001497">
    <property type="entry name" value="MethylDNA_cys_MeTrfase_AS"/>
</dbReference>
<dbReference type="InterPro" id="IPR036631">
    <property type="entry name" value="MGMT_N_sf"/>
</dbReference>
<evidence type="ECO:0000256" key="5">
    <source>
        <dbReference type="ARBA" id="ARBA00023204"/>
    </source>
</evidence>
<accession>A0A7H9CHT6</accession>
<keyword evidence="10" id="KW-1185">Reference proteome</keyword>
<keyword evidence="4" id="KW-0227">DNA damage</keyword>
<reference evidence="9 10" key="1">
    <citation type="submission" date="2020-02" db="EMBL/GenBank/DDBJ databases">
        <title>Complete genome sequence of the novel Campylobacter species Candidatus Campylobacter infans.</title>
        <authorList>
            <person name="Duim B."/>
            <person name="Zomer A."/>
            <person name="van der Graaf L."/>
            <person name="Wagenaar J."/>
        </authorList>
    </citation>
    <scope>NUCLEOTIDE SEQUENCE [LARGE SCALE GENOMIC DNA]</scope>
    <source>
        <strain evidence="9 10">19S00001</strain>
    </source>
</reference>
<dbReference type="SUPFAM" id="SSF46767">
    <property type="entry name" value="Methylated DNA-protein cysteine methyltransferase, C-terminal domain"/>
    <property type="match status" value="1"/>
</dbReference>
<comment type="catalytic activity">
    <reaction evidence="1">
        <text>a 4-O-methyl-thymidine in DNA + L-cysteinyl-[protein] = a thymidine in DNA + S-methyl-L-cysteinyl-[protein]</text>
        <dbReference type="Rhea" id="RHEA:53428"/>
        <dbReference type="Rhea" id="RHEA-COMP:10131"/>
        <dbReference type="Rhea" id="RHEA-COMP:10132"/>
        <dbReference type="Rhea" id="RHEA-COMP:13555"/>
        <dbReference type="Rhea" id="RHEA-COMP:13556"/>
        <dbReference type="ChEBI" id="CHEBI:29950"/>
        <dbReference type="ChEBI" id="CHEBI:82612"/>
        <dbReference type="ChEBI" id="CHEBI:137386"/>
        <dbReference type="ChEBI" id="CHEBI:137387"/>
        <dbReference type="EC" id="2.1.1.63"/>
    </reaction>
</comment>
<feature type="domain" description="Methylguanine DNA methyltransferase ribonuclease-like" evidence="8">
    <location>
        <begin position="3"/>
        <end position="67"/>
    </location>
</feature>
<dbReference type="AlphaFoldDB" id="A0A7H9CHT6"/>
<dbReference type="Pfam" id="PF01035">
    <property type="entry name" value="DNA_binding_1"/>
    <property type="match status" value="1"/>
</dbReference>
<sequence>MQTIYQSPIGKIILKSSFGKLNELRFIDELECSMLKASKSCDSNTLLALKELDLYFNGRLKFFKCEFEILNASAFVMAIYQALLKVKYGQSTTYSALSQNAGYLRAQRACGNALNKNPLAIIIPCHRVLAKSSFGGYAQGLQRKKFLLELEKSKILQ</sequence>
<dbReference type="EMBL" id="CP049075">
    <property type="protein sequence ID" value="QLI05673.1"/>
    <property type="molecule type" value="Genomic_DNA"/>
</dbReference>
<dbReference type="InterPro" id="IPR036388">
    <property type="entry name" value="WH-like_DNA-bd_sf"/>
</dbReference>
<proteinExistence type="predicted"/>
<dbReference type="KEGG" id="cinf:CINF_1184"/>
<keyword evidence="5" id="KW-0234">DNA repair</keyword>
<dbReference type="PANTHER" id="PTHR10815">
    <property type="entry name" value="METHYLATED-DNA--PROTEIN-CYSTEINE METHYLTRANSFERASE"/>
    <property type="match status" value="1"/>
</dbReference>
<feature type="domain" description="Methylated-DNA-[protein]-cysteine S-methyltransferase DNA binding" evidence="7">
    <location>
        <begin position="75"/>
        <end position="152"/>
    </location>
</feature>
<evidence type="ECO:0000256" key="1">
    <source>
        <dbReference type="ARBA" id="ARBA00001286"/>
    </source>
</evidence>
<dbReference type="Proteomes" id="UP000509414">
    <property type="component" value="Chromosome"/>
</dbReference>
<dbReference type="EC" id="2.1.1.63" evidence="9"/>
<dbReference type="InterPro" id="IPR008332">
    <property type="entry name" value="MethylG_MeTrfase_N"/>
</dbReference>
<gene>
    <name evidence="9" type="primary">ogt</name>
    <name evidence="9" type="ORF">CINF_1184</name>
</gene>